<keyword evidence="7" id="KW-0862">Zinc</keyword>
<keyword evidence="4" id="KW-0808">Transferase</keyword>
<dbReference type="PROSITE" id="PS50280">
    <property type="entry name" value="SET"/>
    <property type="match status" value="1"/>
</dbReference>
<dbReference type="GO" id="GO:0005634">
    <property type="term" value="C:nucleus"/>
    <property type="evidence" value="ECO:0007669"/>
    <property type="project" value="InterPro"/>
</dbReference>
<proteinExistence type="predicted"/>
<evidence type="ECO:0000259" key="9">
    <source>
        <dbReference type="PROSITE" id="PS50280"/>
    </source>
</evidence>
<dbReference type="EMBL" id="HE600983">
    <property type="protein sequence ID" value="CAP32971.2"/>
    <property type="molecule type" value="Genomic_DNA"/>
</dbReference>
<feature type="domain" description="SET" evidence="9">
    <location>
        <begin position="410"/>
        <end position="573"/>
    </location>
</feature>
<keyword evidence="5" id="KW-0949">S-adenosyl-L-methionine</keyword>
<name>A8XJZ5_CAEBR</name>
<evidence type="ECO:0000313" key="11">
    <source>
        <dbReference type="EMBL" id="CAP32971.2"/>
    </source>
</evidence>
<dbReference type="PROSITE" id="PS50867">
    <property type="entry name" value="PRE_SET"/>
    <property type="match status" value="1"/>
</dbReference>
<evidence type="ECO:0000256" key="7">
    <source>
        <dbReference type="ARBA" id="ARBA00022833"/>
    </source>
</evidence>
<reference evidence="11 12" key="1">
    <citation type="journal article" date="2003" name="PLoS Biol.">
        <title>The genome sequence of Caenorhabditis briggsae: a platform for comparative genomics.</title>
        <authorList>
            <person name="Stein L.D."/>
            <person name="Bao Z."/>
            <person name="Blasiar D."/>
            <person name="Blumenthal T."/>
            <person name="Brent M.R."/>
            <person name="Chen N."/>
            <person name="Chinwalla A."/>
            <person name="Clarke L."/>
            <person name="Clee C."/>
            <person name="Coghlan A."/>
            <person name="Coulson A."/>
            <person name="D'Eustachio P."/>
            <person name="Fitch D.H."/>
            <person name="Fulton L.A."/>
            <person name="Fulton R.E."/>
            <person name="Griffiths-Jones S."/>
            <person name="Harris T.W."/>
            <person name="Hillier L.W."/>
            <person name="Kamath R."/>
            <person name="Kuwabara P.E."/>
            <person name="Mardis E.R."/>
            <person name="Marra M.A."/>
            <person name="Miner T.L."/>
            <person name="Minx P."/>
            <person name="Mullikin J.C."/>
            <person name="Plumb R.W."/>
            <person name="Rogers J."/>
            <person name="Schein J.E."/>
            <person name="Sohrmann M."/>
            <person name="Spieth J."/>
            <person name="Stajich J.E."/>
            <person name="Wei C."/>
            <person name="Willey D."/>
            <person name="Wilson R.K."/>
            <person name="Durbin R."/>
            <person name="Waterston R.H."/>
        </authorList>
    </citation>
    <scope>NUCLEOTIDE SEQUENCE [LARGE SCALE GENOMIC DNA]</scope>
    <source>
        <strain evidence="11 12">AF16</strain>
    </source>
</reference>
<dbReference type="STRING" id="6238.A8XJZ5"/>
<dbReference type="InterPro" id="IPR046341">
    <property type="entry name" value="SET_dom_sf"/>
</dbReference>
<dbReference type="GO" id="GO:0042054">
    <property type="term" value="F:histone methyltransferase activity"/>
    <property type="evidence" value="ECO:0000318"/>
    <property type="project" value="GO_Central"/>
</dbReference>
<dbReference type="GO" id="GO:0032259">
    <property type="term" value="P:methylation"/>
    <property type="evidence" value="ECO:0007669"/>
    <property type="project" value="UniProtKB-KW"/>
</dbReference>
<dbReference type="eggNOG" id="KOG1082">
    <property type="taxonomic scope" value="Eukaryota"/>
</dbReference>
<evidence type="ECO:0000256" key="8">
    <source>
        <dbReference type="SAM" id="MobiDB-lite"/>
    </source>
</evidence>
<evidence type="ECO:0000256" key="5">
    <source>
        <dbReference type="ARBA" id="ARBA00022691"/>
    </source>
</evidence>
<evidence type="ECO:0000256" key="3">
    <source>
        <dbReference type="ARBA" id="ARBA00022603"/>
    </source>
</evidence>
<dbReference type="InterPro" id="IPR050973">
    <property type="entry name" value="H3K9_Histone-Lys_N-MTase"/>
</dbReference>
<dbReference type="GO" id="GO:0008270">
    <property type="term" value="F:zinc ion binding"/>
    <property type="evidence" value="ECO:0007669"/>
    <property type="project" value="InterPro"/>
</dbReference>
<organism evidence="11 12">
    <name type="scientific">Caenorhabditis briggsae</name>
    <dbReference type="NCBI Taxonomy" id="6238"/>
    <lineage>
        <taxon>Eukaryota</taxon>
        <taxon>Metazoa</taxon>
        <taxon>Ecdysozoa</taxon>
        <taxon>Nematoda</taxon>
        <taxon>Chromadorea</taxon>
        <taxon>Rhabditida</taxon>
        <taxon>Rhabditina</taxon>
        <taxon>Rhabditomorpha</taxon>
        <taxon>Rhabditoidea</taxon>
        <taxon>Rhabditidae</taxon>
        <taxon>Peloderinae</taxon>
        <taxon>Caenorhabditis</taxon>
    </lineage>
</organism>
<dbReference type="InterPro" id="IPR001214">
    <property type="entry name" value="SET_dom"/>
</dbReference>
<evidence type="ECO:0000256" key="1">
    <source>
        <dbReference type="ARBA" id="ARBA00004286"/>
    </source>
</evidence>
<keyword evidence="2" id="KW-0158">Chromosome</keyword>
<evidence type="ECO:0000313" key="12">
    <source>
        <dbReference type="Proteomes" id="UP000008549"/>
    </source>
</evidence>
<keyword evidence="3" id="KW-0489">Methyltransferase</keyword>
<dbReference type="PANTHER" id="PTHR46223:SF3">
    <property type="entry name" value="HISTONE-LYSINE N-METHYLTRANSFERASE SET-23"/>
    <property type="match status" value="1"/>
</dbReference>
<keyword evidence="12" id="KW-1185">Reference proteome</keyword>
<dbReference type="Pfam" id="PF05033">
    <property type="entry name" value="Pre-SET"/>
    <property type="match status" value="1"/>
</dbReference>
<dbReference type="GeneID" id="8586528"/>
<comment type="subcellular location">
    <subcellularLocation>
        <location evidence="1">Chromosome</location>
    </subcellularLocation>
</comment>
<dbReference type="GO" id="GO:0003690">
    <property type="term" value="F:double-stranded DNA binding"/>
    <property type="evidence" value="ECO:0000318"/>
    <property type="project" value="GO_Central"/>
</dbReference>
<dbReference type="Pfam" id="PF00856">
    <property type="entry name" value="SET"/>
    <property type="match status" value="1"/>
</dbReference>
<evidence type="ECO:0000313" key="13">
    <source>
        <dbReference type="WormBase" id="CBG14449"/>
    </source>
</evidence>
<protein>
    <submittedName>
        <fullName evidence="11">Protein CBG14449</fullName>
    </submittedName>
</protein>
<feature type="compositionally biased region" description="Low complexity" evidence="8">
    <location>
        <begin position="33"/>
        <end position="46"/>
    </location>
</feature>
<dbReference type="GO" id="GO:0005694">
    <property type="term" value="C:chromosome"/>
    <property type="evidence" value="ECO:0007669"/>
    <property type="project" value="UniProtKB-SubCell"/>
</dbReference>
<feature type="domain" description="Pre-SET" evidence="10">
    <location>
        <begin position="310"/>
        <end position="409"/>
    </location>
</feature>
<dbReference type="AlphaFoldDB" id="A8XJZ5"/>
<dbReference type="PANTHER" id="PTHR46223">
    <property type="entry name" value="HISTONE-LYSINE N-METHYLTRANSFERASE SUV39H"/>
    <property type="match status" value="1"/>
</dbReference>
<dbReference type="KEGG" id="cbr:CBG_14449"/>
<reference evidence="11 12" key="2">
    <citation type="journal article" date="2011" name="PLoS Genet.">
        <title>Caenorhabditis briggsae recombinant inbred line genotypes reveal inter-strain incompatibility and the evolution of recombination.</title>
        <authorList>
            <person name="Ross J.A."/>
            <person name="Koboldt D.C."/>
            <person name="Staisch J.E."/>
            <person name="Chamberlin H.M."/>
            <person name="Gupta B.P."/>
            <person name="Miller R.D."/>
            <person name="Baird S.E."/>
            <person name="Haag E.S."/>
        </authorList>
    </citation>
    <scope>NUCLEOTIDE SEQUENCE [LARGE SCALE GENOMIC DNA]</scope>
    <source>
        <strain evidence="11 12">AF16</strain>
    </source>
</reference>
<dbReference type="Gene3D" id="2.170.270.10">
    <property type="entry name" value="SET domain"/>
    <property type="match status" value="1"/>
</dbReference>
<keyword evidence="6" id="KW-0479">Metal-binding</keyword>
<gene>
    <name evidence="11 13" type="ORF">CBG14449</name>
    <name evidence="11" type="ORF">CBG_14449</name>
</gene>
<sequence length="597" mass="67065">MSANHPNQQNIASRQGSDSNLRARGLQNTPPVQATSSSTNQASTSQKRTRNDVTTPVTGVTWSLSDTIPSLRNIKTNFKDNVNIWKTDGTSIDPKKVPSAIVVQAVVSTLKLKSNDRIQVVEKYEARLASGCYEARRAQENGSWKQEKEELLIPGLPSKKFSGSDENSQNQSENIVQDVFMHNSMPGSFYVLWEGWTSDFLYELSHVDVQQSASEAVRLAKIRDAFLDAFNAANGTGELDEFVAREKFLDWSVRMELNHYFWTFKDLSYFHSQLHADLRKGPIFYFSLAKDMQNPPNFTYTNVNVVREDAYIRCLGRLANQSFSELRGVVGPVSSWTACSRPQHCKCNQRALLAYGATVGGRVRLLQYNSEGLLQLENYDFDDARILVECSNTCQCSPETCHRRVVQQGKAVAIAVVNGSIGYGGYAAEPIKKGQYIVEYVGEMYLLKERRAKENVAPFKKMNTQSQTNIDFRLTETQRDEMPDVHELYINKPAKSKRGTSYEAGFSVIDERIVICASKVGNVGRFLNHSCDPNATFVEVHSRCFESDPLIPKIAVFALRDIAVGEAITVRYYSDGQMTDKRGIKCGCRDNCPNYLP</sequence>
<dbReference type="HOGENOM" id="CLU_018364_1_0_1"/>
<dbReference type="Proteomes" id="UP000008549">
    <property type="component" value="Unassembled WGS sequence"/>
</dbReference>
<dbReference type="SUPFAM" id="SSF82199">
    <property type="entry name" value="SET domain"/>
    <property type="match status" value="1"/>
</dbReference>
<dbReference type="InParanoid" id="A8XJZ5"/>
<feature type="compositionally biased region" description="Polar residues" evidence="8">
    <location>
        <begin position="1"/>
        <end position="32"/>
    </location>
</feature>
<feature type="region of interest" description="Disordered" evidence="8">
    <location>
        <begin position="1"/>
        <end position="54"/>
    </location>
</feature>
<accession>A8XJZ5</accession>
<dbReference type="SMART" id="SM00317">
    <property type="entry name" value="SET"/>
    <property type="match status" value="1"/>
</dbReference>
<evidence type="ECO:0000259" key="10">
    <source>
        <dbReference type="PROSITE" id="PS50867"/>
    </source>
</evidence>
<evidence type="ECO:0000256" key="6">
    <source>
        <dbReference type="ARBA" id="ARBA00022723"/>
    </source>
</evidence>
<dbReference type="RefSeq" id="XP_045095418.1">
    <property type="nucleotide sequence ID" value="XM_045239598.1"/>
</dbReference>
<evidence type="ECO:0000256" key="2">
    <source>
        <dbReference type="ARBA" id="ARBA00022454"/>
    </source>
</evidence>
<dbReference type="WormBase" id="CBG14449">
    <property type="protein sequence ID" value="CBP35482"/>
    <property type="gene ID" value="WBGene00034941"/>
</dbReference>
<dbReference type="CTD" id="8586528"/>
<dbReference type="InterPro" id="IPR007728">
    <property type="entry name" value="Pre-SET_dom"/>
</dbReference>
<evidence type="ECO:0000256" key="4">
    <source>
        <dbReference type="ARBA" id="ARBA00022679"/>
    </source>
</evidence>